<dbReference type="AlphaFoldDB" id="A0A7S0ZPH9"/>
<protein>
    <submittedName>
        <fullName evidence="2">Uncharacterized protein</fullName>
    </submittedName>
</protein>
<name>A0A7S0ZPH9_NOCSC</name>
<dbReference type="EMBL" id="HBFQ01003970">
    <property type="protein sequence ID" value="CAD8828412.1"/>
    <property type="molecule type" value="Transcribed_RNA"/>
</dbReference>
<reference evidence="2" key="1">
    <citation type="submission" date="2021-01" db="EMBL/GenBank/DDBJ databases">
        <authorList>
            <person name="Corre E."/>
            <person name="Pelletier E."/>
            <person name="Niang G."/>
            <person name="Scheremetjew M."/>
            <person name="Finn R."/>
            <person name="Kale V."/>
            <person name="Holt S."/>
            <person name="Cochrane G."/>
            <person name="Meng A."/>
            <person name="Brown T."/>
            <person name="Cohen L."/>
        </authorList>
    </citation>
    <scope>NUCLEOTIDE SEQUENCE</scope>
</reference>
<evidence type="ECO:0000256" key="1">
    <source>
        <dbReference type="SAM" id="MobiDB-lite"/>
    </source>
</evidence>
<accession>A0A7S0ZPH9</accession>
<evidence type="ECO:0000313" key="2">
    <source>
        <dbReference type="EMBL" id="CAD8828412.1"/>
    </source>
</evidence>
<sequence length="148" mass="16265">MDVESCPWEVSADGVTCVGKEGPFSAPGPPEKRSSGRRSVGSISAPETLDMQQDPWSDCEDIIEDEMNEWLQEASKACHDPSGEDGFLIKQVAREDDPGCVEVDLDEDQSWLPWEQIAGLCDNFQDACSTLLDSTASIPRPTFRAVRD</sequence>
<organism evidence="2">
    <name type="scientific">Noctiluca scintillans</name>
    <name type="common">Sea sparkle</name>
    <name type="synonym">Red tide dinoflagellate</name>
    <dbReference type="NCBI Taxonomy" id="2966"/>
    <lineage>
        <taxon>Eukaryota</taxon>
        <taxon>Sar</taxon>
        <taxon>Alveolata</taxon>
        <taxon>Dinophyceae</taxon>
        <taxon>Noctilucales</taxon>
        <taxon>Noctilucaceae</taxon>
        <taxon>Noctiluca</taxon>
    </lineage>
</organism>
<feature type="region of interest" description="Disordered" evidence="1">
    <location>
        <begin position="17"/>
        <end position="55"/>
    </location>
</feature>
<proteinExistence type="predicted"/>
<gene>
    <name evidence="2" type="ORF">NSCI0253_LOCUS2758</name>
</gene>